<proteinExistence type="predicted"/>
<feature type="compositionally biased region" description="Polar residues" evidence="1">
    <location>
        <begin position="91"/>
        <end position="115"/>
    </location>
</feature>
<evidence type="ECO:0000256" key="2">
    <source>
        <dbReference type="SAM" id="Phobius"/>
    </source>
</evidence>
<evidence type="ECO:0000313" key="3">
    <source>
        <dbReference type="EMBL" id="RMX62066.1"/>
    </source>
</evidence>
<dbReference type="AlphaFoldDB" id="A0A3M6V9Y4"/>
<comment type="caution">
    <text evidence="3">The sequence shown here is derived from an EMBL/GenBank/DDBJ whole genome shotgun (WGS) entry which is preliminary data.</text>
</comment>
<gene>
    <name evidence="3" type="ORF">DD238_007205</name>
</gene>
<feature type="compositionally biased region" description="Basic and acidic residues" evidence="1">
    <location>
        <begin position="234"/>
        <end position="245"/>
    </location>
</feature>
<evidence type="ECO:0000313" key="4">
    <source>
        <dbReference type="Proteomes" id="UP000282087"/>
    </source>
</evidence>
<feature type="region of interest" description="Disordered" evidence="1">
    <location>
        <begin position="91"/>
        <end position="305"/>
    </location>
</feature>
<organism evidence="3 4">
    <name type="scientific">Peronospora effusa</name>
    <dbReference type="NCBI Taxonomy" id="542832"/>
    <lineage>
        <taxon>Eukaryota</taxon>
        <taxon>Sar</taxon>
        <taxon>Stramenopiles</taxon>
        <taxon>Oomycota</taxon>
        <taxon>Peronosporomycetes</taxon>
        <taxon>Peronosporales</taxon>
        <taxon>Peronosporaceae</taxon>
        <taxon>Peronospora</taxon>
    </lineage>
</organism>
<protein>
    <submittedName>
        <fullName evidence="3">Uncharacterized protein</fullName>
    </submittedName>
</protein>
<dbReference type="Proteomes" id="UP000282087">
    <property type="component" value="Unassembled WGS sequence"/>
</dbReference>
<feature type="compositionally biased region" description="Polar residues" evidence="1">
    <location>
        <begin position="215"/>
        <end position="224"/>
    </location>
</feature>
<keyword evidence="2" id="KW-0812">Transmembrane</keyword>
<name>A0A3M6V9Y4_9STRA</name>
<keyword evidence="2" id="KW-1133">Transmembrane helix</keyword>
<feature type="region of interest" description="Disordered" evidence="1">
    <location>
        <begin position="541"/>
        <end position="564"/>
    </location>
</feature>
<dbReference type="EMBL" id="QLLG01000812">
    <property type="protein sequence ID" value="RMX62066.1"/>
    <property type="molecule type" value="Genomic_DNA"/>
</dbReference>
<evidence type="ECO:0000256" key="1">
    <source>
        <dbReference type="SAM" id="MobiDB-lite"/>
    </source>
</evidence>
<feature type="transmembrane region" description="Helical" evidence="2">
    <location>
        <begin position="325"/>
        <end position="345"/>
    </location>
</feature>
<sequence>MTQTVMIDVKEHRDLHDHGLIESKEQEEIGKIAPTGVTHAAVAMGTRPLTETTGRDETISVMKKWTDSSKTVMSQTLGSSVTMQSPVTTQQFPTNSISTETPAQIPATTETSEQNDVVMPRSDGLPGSSLNNVKTDAPATAESSTAGKVVKYPEEAPGLPFITPAVPGESVESPSVTTSAGKTDKTTTLPASIDSNSSNNTGTVSPASGGEDTDGTSTAGQVHASTRADVPLDESSKDADTKSSDSFEFQGANTKNEASTIAEDYSAQCSTNCPKGDLEDKSSSDTTRSNDDDSSGLARGMVHPGRMTDVNTRSVLSYNMDTGSIVAIVGVIAGIVGLLVLIAVISRKKDTDEDDECLHRNGYNMDIHSIVGHLPTFLENDSFMESGNNDTSLTVAAPAHQSDGVSPISDESSDEMPSLRGRMLVTDHSGDISGLDRNGGVKTGNVRISSLFSAGSSTTSDSEISCSWSSVLASDSENLSSRNTRDTSLSAWSATNVSPFENTTCSALGLRGMTRTLSTDYHQTDGSNSTRFSPRLINYSNLPDENRSITGPVESRCSVNSTEL</sequence>
<accession>A0A3M6V9Y4</accession>
<dbReference type="VEuPathDB" id="FungiDB:DD237_006973"/>
<feature type="compositionally biased region" description="Basic and acidic residues" evidence="1">
    <location>
        <begin position="276"/>
        <end position="291"/>
    </location>
</feature>
<feature type="compositionally biased region" description="Polar residues" evidence="1">
    <location>
        <begin position="189"/>
        <end position="206"/>
    </location>
</feature>
<reference evidence="3 4" key="1">
    <citation type="submission" date="2018-06" db="EMBL/GenBank/DDBJ databases">
        <title>Comparative genomics of downy mildews reveals potential adaptations to biotrophy.</title>
        <authorList>
            <person name="Fletcher K."/>
            <person name="Klosterman S.J."/>
            <person name="Derevnina L."/>
            <person name="Martin F."/>
            <person name="Koike S."/>
            <person name="Reyes Chin-Wo S."/>
            <person name="Mou B."/>
            <person name="Michelmore R."/>
        </authorList>
    </citation>
    <scope>NUCLEOTIDE SEQUENCE [LARGE SCALE GENOMIC DNA]</scope>
    <source>
        <strain evidence="3 4">R14</strain>
    </source>
</reference>
<keyword evidence="4" id="KW-1185">Reference proteome</keyword>
<keyword evidence="2" id="KW-0472">Membrane</keyword>